<dbReference type="Pfam" id="PF18914">
    <property type="entry name" value="DUF5666"/>
    <property type="match status" value="1"/>
</dbReference>
<reference evidence="4" key="1">
    <citation type="submission" date="2018-03" db="EMBL/GenBank/DDBJ databases">
        <authorList>
            <person name="Rodrigo-Torres L."/>
            <person name="Arahal R. D."/>
            <person name="Lucena T."/>
        </authorList>
    </citation>
    <scope>NUCLEOTIDE SEQUENCE [LARGE SCALE GENOMIC DNA]</scope>
    <source>
        <strain evidence="4">CECT 7615</strain>
    </source>
</reference>
<evidence type="ECO:0000313" key="3">
    <source>
        <dbReference type="EMBL" id="SPJ28491.1"/>
    </source>
</evidence>
<keyword evidence="4" id="KW-1185">Reference proteome</keyword>
<evidence type="ECO:0000313" key="4">
    <source>
        <dbReference type="Proteomes" id="UP000244898"/>
    </source>
</evidence>
<protein>
    <recommendedName>
        <fullName evidence="2">DUF5666 domain-containing protein</fullName>
    </recommendedName>
</protein>
<sequence length="291" mass="30209">MILRALLFGLLLAASSQVLAKDEDDREGGIIGTGIVGTITELGSIVVNGHRITLDDDMPVAGSAPDIEAKDLIPGLTVAVVVTQGDEAWQALHVRQVLPLIGPVTAIESDHVIVLGTRVRIGQLGIKVRLGDWIAVSGLWRGDHVEASHIAQLPSAEQKAQISGTYLGTDAQGHPVVGNTIITGIVPQHLSVGDVVRVDGEAIAGGIQASQLEKGLFDNPVSIVQIEGYHSPPQPDGLYTVLGSGLVAYTQTPGMILQSERVIACGSNGLLGSSNLSTPDSEISGRLGCSP</sequence>
<name>A0A2R8C7T4_9RHOB</name>
<accession>A0A2R8C7T4</accession>
<evidence type="ECO:0000259" key="2">
    <source>
        <dbReference type="Pfam" id="PF18914"/>
    </source>
</evidence>
<dbReference type="AlphaFoldDB" id="A0A2R8C7T4"/>
<dbReference type="EMBL" id="ONZG01000004">
    <property type="protein sequence ID" value="SPJ28491.1"/>
    <property type="molecule type" value="Genomic_DNA"/>
</dbReference>
<gene>
    <name evidence="3" type="ORF">TRM7615_01990</name>
</gene>
<keyword evidence="1" id="KW-0732">Signal</keyword>
<feature type="domain" description="DUF5666" evidence="2">
    <location>
        <begin position="37"/>
        <end position="94"/>
    </location>
</feature>
<dbReference type="InterPro" id="IPR043724">
    <property type="entry name" value="DUF5666"/>
</dbReference>
<dbReference type="OrthoDB" id="7706685at2"/>
<proteinExistence type="predicted"/>
<evidence type="ECO:0000256" key="1">
    <source>
        <dbReference type="SAM" id="SignalP"/>
    </source>
</evidence>
<feature type="chain" id="PRO_5015316046" description="DUF5666 domain-containing protein" evidence="1">
    <location>
        <begin position="21"/>
        <end position="291"/>
    </location>
</feature>
<dbReference type="RefSeq" id="WP_108786952.1">
    <property type="nucleotide sequence ID" value="NZ_ONZG01000004.1"/>
</dbReference>
<organism evidence="3 4">
    <name type="scientific">Falsiruegeria mediterranea M17</name>
    <dbReference type="NCBI Taxonomy" id="1200281"/>
    <lineage>
        <taxon>Bacteria</taxon>
        <taxon>Pseudomonadati</taxon>
        <taxon>Pseudomonadota</taxon>
        <taxon>Alphaproteobacteria</taxon>
        <taxon>Rhodobacterales</taxon>
        <taxon>Roseobacteraceae</taxon>
        <taxon>Falsiruegeria</taxon>
    </lineage>
</organism>
<feature type="signal peptide" evidence="1">
    <location>
        <begin position="1"/>
        <end position="20"/>
    </location>
</feature>
<dbReference type="Proteomes" id="UP000244898">
    <property type="component" value="Unassembled WGS sequence"/>
</dbReference>